<dbReference type="AlphaFoldDB" id="A0A381XF70"/>
<dbReference type="Gene3D" id="3.10.450.50">
    <property type="match status" value="1"/>
</dbReference>
<dbReference type="EMBL" id="UINC01014960">
    <property type="protein sequence ID" value="SVA63385.1"/>
    <property type="molecule type" value="Genomic_DNA"/>
</dbReference>
<dbReference type="Pfam" id="PF13577">
    <property type="entry name" value="SnoaL_4"/>
    <property type="match status" value="1"/>
</dbReference>
<feature type="domain" description="SnoaL-like" evidence="1">
    <location>
        <begin position="3"/>
        <end position="128"/>
    </location>
</feature>
<name>A0A381XF70_9ZZZZ</name>
<protein>
    <recommendedName>
        <fullName evidence="1">SnoaL-like domain-containing protein</fullName>
    </recommendedName>
</protein>
<dbReference type="InterPro" id="IPR037401">
    <property type="entry name" value="SnoaL-like"/>
</dbReference>
<organism evidence="2">
    <name type="scientific">marine metagenome</name>
    <dbReference type="NCBI Taxonomy" id="408172"/>
    <lineage>
        <taxon>unclassified sequences</taxon>
        <taxon>metagenomes</taxon>
        <taxon>ecological metagenomes</taxon>
    </lineage>
</organism>
<gene>
    <name evidence="2" type="ORF">METZ01_LOCUS116239</name>
</gene>
<reference evidence="2" key="1">
    <citation type="submission" date="2018-05" db="EMBL/GenBank/DDBJ databases">
        <authorList>
            <person name="Lanie J.A."/>
            <person name="Ng W.-L."/>
            <person name="Kazmierczak K.M."/>
            <person name="Andrzejewski T.M."/>
            <person name="Davidsen T.M."/>
            <person name="Wayne K.J."/>
            <person name="Tettelin H."/>
            <person name="Glass J.I."/>
            <person name="Rusch D."/>
            <person name="Podicherti R."/>
            <person name="Tsui H.-C.T."/>
            <person name="Winkler M.E."/>
        </authorList>
    </citation>
    <scope>NUCLEOTIDE SEQUENCE</scope>
</reference>
<dbReference type="InterPro" id="IPR032710">
    <property type="entry name" value="NTF2-like_dom_sf"/>
</dbReference>
<proteinExistence type="predicted"/>
<evidence type="ECO:0000313" key="2">
    <source>
        <dbReference type="EMBL" id="SVA63385.1"/>
    </source>
</evidence>
<accession>A0A381XF70</accession>
<dbReference type="SUPFAM" id="SSF54427">
    <property type="entry name" value="NTF2-like"/>
    <property type="match status" value="1"/>
</dbReference>
<evidence type="ECO:0000259" key="1">
    <source>
        <dbReference type="Pfam" id="PF13577"/>
    </source>
</evidence>
<sequence>MEKEAVRDVIFATAHVLDEDDMTGWLNQFAEDGVYEVTAFGLEIKSDMVWWRSNRGELAKILSEVENHIRDTGFRRHLVTPISITLDGRRADALSHFSIIRTTPDGNSHVYAAGRYEDKLINEDGKWKYTLHKAALDTRMFEMFTHVPL</sequence>